<evidence type="ECO:0000256" key="4">
    <source>
        <dbReference type="ARBA" id="ARBA00022801"/>
    </source>
</evidence>
<dbReference type="CDD" id="cd01011">
    <property type="entry name" value="nicotinamidase"/>
    <property type="match status" value="1"/>
</dbReference>
<evidence type="ECO:0000256" key="8">
    <source>
        <dbReference type="ARBA" id="ARBA00072277"/>
    </source>
</evidence>
<evidence type="ECO:0000256" key="2">
    <source>
        <dbReference type="ARBA" id="ARBA00022642"/>
    </source>
</evidence>
<comment type="similarity">
    <text evidence="1">Belongs to the isochorismatase family.</text>
</comment>
<dbReference type="Proteomes" id="UP000281112">
    <property type="component" value="Unassembled WGS sequence"/>
</dbReference>
<dbReference type="InterPro" id="IPR036380">
    <property type="entry name" value="Isochorismatase-like_sf"/>
</dbReference>
<evidence type="ECO:0000313" key="11">
    <source>
        <dbReference type="Proteomes" id="UP000281112"/>
    </source>
</evidence>
<evidence type="ECO:0000256" key="3">
    <source>
        <dbReference type="ARBA" id="ARBA00022723"/>
    </source>
</evidence>
<dbReference type="AlphaFoldDB" id="A0A3N9TGU1"/>
<evidence type="ECO:0000256" key="5">
    <source>
        <dbReference type="ARBA" id="ARBA00037900"/>
    </source>
</evidence>
<dbReference type="SUPFAM" id="SSF52499">
    <property type="entry name" value="Isochorismatase-like hydrolases"/>
    <property type="match status" value="1"/>
</dbReference>
<evidence type="ECO:0000313" key="10">
    <source>
        <dbReference type="EMBL" id="RQW63501.1"/>
    </source>
</evidence>
<dbReference type="PANTHER" id="PTHR11080:SF2">
    <property type="entry name" value="LD05707P"/>
    <property type="match status" value="1"/>
</dbReference>
<gene>
    <name evidence="10" type="ORF">EES38_09650</name>
</gene>
<keyword evidence="4 10" id="KW-0378">Hydrolase</keyword>
<dbReference type="GO" id="GO:0008936">
    <property type="term" value="F:nicotinamidase activity"/>
    <property type="evidence" value="ECO:0007669"/>
    <property type="project" value="UniProtKB-EC"/>
</dbReference>
<dbReference type="Pfam" id="PF00857">
    <property type="entry name" value="Isochorismatase"/>
    <property type="match status" value="1"/>
</dbReference>
<dbReference type="EC" id="3.5.1.19" evidence="6"/>
<comment type="pathway">
    <text evidence="5">Cofactor biosynthesis; nicotinate biosynthesis; nicotinate from nicotinamide: step 1/1.</text>
</comment>
<proteinExistence type="inferred from homology"/>
<keyword evidence="3" id="KW-0479">Metal-binding</keyword>
<protein>
    <recommendedName>
        <fullName evidence="8">Nicotinamidase</fullName>
        <ecNumber evidence="6">3.5.1.19</ecNumber>
    </recommendedName>
    <alternativeName>
        <fullName evidence="7">Nicotinamide deamidase</fullName>
    </alternativeName>
</protein>
<dbReference type="PANTHER" id="PTHR11080">
    <property type="entry name" value="PYRAZINAMIDASE/NICOTINAMIDASE"/>
    <property type="match status" value="1"/>
</dbReference>
<evidence type="ECO:0000259" key="9">
    <source>
        <dbReference type="Pfam" id="PF00857"/>
    </source>
</evidence>
<reference evidence="10 11" key="1">
    <citation type="submission" date="2018-11" db="EMBL/GenBank/DDBJ databases">
        <title>Vibrio LJC006 sp. nov., isolated from seawater during the bloom of the enteromorpha.</title>
        <authorList>
            <person name="Liang J."/>
        </authorList>
    </citation>
    <scope>NUCLEOTIDE SEQUENCE [LARGE SCALE GENOMIC DNA]</scope>
    <source>
        <strain evidence="10 11">LJC006</strain>
    </source>
</reference>
<organism evidence="10 11">
    <name type="scientific">Vibrio viridaestus</name>
    <dbReference type="NCBI Taxonomy" id="2487322"/>
    <lineage>
        <taxon>Bacteria</taxon>
        <taxon>Pseudomonadati</taxon>
        <taxon>Pseudomonadota</taxon>
        <taxon>Gammaproteobacteria</taxon>
        <taxon>Vibrionales</taxon>
        <taxon>Vibrionaceae</taxon>
        <taxon>Vibrio</taxon>
    </lineage>
</organism>
<comment type="caution">
    <text evidence="10">The sequence shown here is derived from an EMBL/GenBank/DDBJ whole genome shotgun (WGS) entry which is preliminary data.</text>
</comment>
<dbReference type="GO" id="GO:0019363">
    <property type="term" value="P:pyridine nucleotide biosynthetic process"/>
    <property type="evidence" value="ECO:0007669"/>
    <property type="project" value="UniProtKB-KW"/>
</dbReference>
<dbReference type="RefSeq" id="WP_124936964.1">
    <property type="nucleotide sequence ID" value="NZ_RJVQ01000003.1"/>
</dbReference>
<dbReference type="EMBL" id="RJVQ01000003">
    <property type="protein sequence ID" value="RQW63501.1"/>
    <property type="molecule type" value="Genomic_DNA"/>
</dbReference>
<dbReference type="Gene3D" id="3.40.50.850">
    <property type="entry name" value="Isochorismatase-like"/>
    <property type="match status" value="1"/>
</dbReference>
<keyword evidence="11" id="KW-1185">Reference proteome</keyword>
<dbReference type="InterPro" id="IPR000868">
    <property type="entry name" value="Isochorismatase-like_dom"/>
</dbReference>
<sequence length="206" mass="22389">MKTALLLVDIQNDFSPSGALPVPQGDKIVPVVNKLLDRFDLVVAMLDWHPENHGSFVTQHKGKEPGELVELAGIPQIVWPVHCVQESDGAKFIESLQTNKIDHVVHKGTHVDVDSYSGFFDNQKINDTGLAEHLRSQGIDKVYVTGLATDYCVKFTALDAVELGFETYVITDATKGVNMSPGDVEAALQVMAGAGCTLVTSQQLME</sequence>
<evidence type="ECO:0000256" key="7">
    <source>
        <dbReference type="ARBA" id="ARBA00043224"/>
    </source>
</evidence>
<name>A0A3N9TGU1_9VIBR</name>
<dbReference type="NCBIfam" id="NF008623">
    <property type="entry name" value="PRK11609.1"/>
    <property type="match status" value="1"/>
</dbReference>
<dbReference type="GO" id="GO:0046872">
    <property type="term" value="F:metal ion binding"/>
    <property type="evidence" value="ECO:0007669"/>
    <property type="project" value="UniProtKB-KW"/>
</dbReference>
<feature type="domain" description="Isochorismatase-like" evidence="9">
    <location>
        <begin position="3"/>
        <end position="203"/>
    </location>
</feature>
<dbReference type="InterPro" id="IPR052347">
    <property type="entry name" value="Isochorismatase_Nicotinamidase"/>
</dbReference>
<accession>A0A3N9TGU1</accession>
<keyword evidence="2" id="KW-0662">Pyridine nucleotide biosynthesis</keyword>
<evidence type="ECO:0000256" key="1">
    <source>
        <dbReference type="ARBA" id="ARBA00006336"/>
    </source>
</evidence>
<dbReference type="OrthoDB" id="9791276at2"/>
<evidence type="ECO:0000256" key="6">
    <source>
        <dbReference type="ARBA" id="ARBA00039017"/>
    </source>
</evidence>
<dbReference type="FunFam" id="3.40.50.850:FF:000006">
    <property type="entry name" value="Bifunctional pyrazinamidase/nicotinamidase"/>
    <property type="match status" value="1"/>
</dbReference>